<dbReference type="Gene3D" id="3.40.50.2000">
    <property type="entry name" value="Glycogen Phosphorylase B"/>
    <property type="match status" value="2"/>
</dbReference>
<keyword evidence="2 10" id="KW-0132">Cell division</keyword>
<accession>A0ABP7S0R0</accession>
<feature type="binding site" evidence="10">
    <location>
        <position position="140"/>
    </location>
    <ligand>
        <name>UDP-N-acetyl-alpha-D-glucosamine</name>
        <dbReference type="ChEBI" id="CHEBI:57705"/>
    </ligand>
</feature>
<dbReference type="RefSeq" id="WP_345072184.1">
    <property type="nucleotide sequence ID" value="NZ_BAABDJ010000009.1"/>
</dbReference>
<evidence type="ECO:0000256" key="6">
    <source>
        <dbReference type="ARBA" id="ARBA00022984"/>
    </source>
</evidence>
<keyword evidence="6 10" id="KW-0573">Peptidoglycan synthesis</keyword>
<comment type="pathway">
    <text evidence="10">Cell wall biogenesis; peptidoglycan biosynthesis.</text>
</comment>
<feature type="binding site" evidence="10">
    <location>
        <position position="211"/>
    </location>
    <ligand>
        <name>UDP-N-acetyl-alpha-D-glucosamine</name>
        <dbReference type="ChEBI" id="CHEBI:57705"/>
    </ligand>
</feature>
<organism evidence="13 14">
    <name type="scientific">Hymenobacter fastidiosus</name>
    <dbReference type="NCBI Taxonomy" id="486264"/>
    <lineage>
        <taxon>Bacteria</taxon>
        <taxon>Pseudomonadati</taxon>
        <taxon>Bacteroidota</taxon>
        <taxon>Cytophagia</taxon>
        <taxon>Cytophagales</taxon>
        <taxon>Hymenobacteraceae</taxon>
        <taxon>Hymenobacter</taxon>
    </lineage>
</organism>
<keyword evidence="14" id="KW-1185">Reference proteome</keyword>
<dbReference type="EC" id="2.4.1.227" evidence="10"/>
<gene>
    <name evidence="10 13" type="primary">murG</name>
    <name evidence="13" type="ORF">GCM10022408_15790</name>
</gene>
<evidence type="ECO:0000313" key="13">
    <source>
        <dbReference type="EMBL" id="GAA4004846.1"/>
    </source>
</evidence>
<evidence type="ECO:0000256" key="5">
    <source>
        <dbReference type="ARBA" id="ARBA00022960"/>
    </source>
</evidence>
<dbReference type="InterPro" id="IPR006009">
    <property type="entry name" value="GlcNAc_MurG"/>
</dbReference>
<comment type="caution">
    <text evidence="13">The sequence shown here is derived from an EMBL/GenBank/DDBJ whole genome shotgun (WGS) entry which is preliminary data.</text>
</comment>
<evidence type="ECO:0000313" key="14">
    <source>
        <dbReference type="Proteomes" id="UP001500567"/>
    </source>
</evidence>
<evidence type="ECO:0000256" key="1">
    <source>
        <dbReference type="ARBA" id="ARBA00022475"/>
    </source>
</evidence>
<feature type="binding site" evidence="10">
    <location>
        <position position="310"/>
    </location>
    <ligand>
        <name>UDP-N-acetyl-alpha-D-glucosamine</name>
        <dbReference type="ChEBI" id="CHEBI:57705"/>
    </ligand>
</feature>
<comment type="function">
    <text evidence="10">Cell wall formation. Catalyzes the transfer of a GlcNAc subunit on undecaprenyl-pyrophosphoryl-MurNAc-pentapeptide (lipid intermediate I) to form undecaprenyl-pyrophosphoryl-MurNAc-(pentapeptide)GlcNAc (lipid intermediate II).</text>
</comment>
<evidence type="ECO:0000256" key="8">
    <source>
        <dbReference type="ARBA" id="ARBA00023306"/>
    </source>
</evidence>
<dbReference type="SUPFAM" id="SSF53756">
    <property type="entry name" value="UDP-Glycosyltransferase/glycogen phosphorylase"/>
    <property type="match status" value="1"/>
</dbReference>
<evidence type="ECO:0000256" key="7">
    <source>
        <dbReference type="ARBA" id="ARBA00023136"/>
    </source>
</evidence>
<dbReference type="CDD" id="cd03785">
    <property type="entry name" value="GT28_MurG"/>
    <property type="match status" value="1"/>
</dbReference>
<dbReference type="InterPro" id="IPR007235">
    <property type="entry name" value="Glyco_trans_28_C"/>
</dbReference>
<evidence type="ECO:0000256" key="10">
    <source>
        <dbReference type="HAMAP-Rule" id="MF_00033"/>
    </source>
</evidence>
<evidence type="ECO:0000256" key="9">
    <source>
        <dbReference type="ARBA" id="ARBA00023316"/>
    </source>
</evidence>
<dbReference type="EMBL" id="BAABDJ010000009">
    <property type="protein sequence ID" value="GAA4004846.1"/>
    <property type="molecule type" value="Genomic_DNA"/>
</dbReference>
<keyword evidence="3 10" id="KW-0328">Glycosyltransferase</keyword>
<feature type="domain" description="Glycosyltransferase family 28 N-terminal" evidence="11">
    <location>
        <begin position="19"/>
        <end position="158"/>
    </location>
</feature>
<keyword evidence="9 10" id="KW-0961">Cell wall biogenesis/degradation</keyword>
<proteinExistence type="inferred from homology"/>
<dbReference type="Pfam" id="PF03033">
    <property type="entry name" value="Glyco_transf_28"/>
    <property type="match status" value="1"/>
</dbReference>
<comment type="catalytic activity">
    <reaction evidence="10">
        <text>di-trans,octa-cis-undecaprenyl diphospho-N-acetyl-alpha-D-muramoyl-L-alanyl-D-glutamyl-meso-2,6-diaminopimeloyl-D-alanyl-D-alanine + UDP-N-acetyl-alpha-D-glucosamine = di-trans,octa-cis-undecaprenyl diphospho-[N-acetyl-alpha-D-glucosaminyl-(1-&gt;4)]-N-acetyl-alpha-D-muramoyl-L-alanyl-D-glutamyl-meso-2,6-diaminopimeloyl-D-alanyl-D-alanine + UDP + H(+)</text>
        <dbReference type="Rhea" id="RHEA:31227"/>
        <dbReference type="ChEBI" id="CHEBI:15378"/>
        <dbReference type="ChEBI" id="CHEBI:57705"/>
        <dbReference type="ChEBI" id="CHEBI:58223"/>
        <dbReference type="ChEBI" id="CHEBI:61387"/>
        <dbReference type="ChEBI" id="CHEBI:61388"/>
        <dbReference type="EC" id="2.4.1.227"/>
    </reaction>
</comment>
<reference evidence="14" key="1">
    <citation type="journal article" date="2019" name="Int. J. Syst. Evol. Microbiol.">
        <title>The Global Catalogue of Microorganisms (GCM) 10K type strain sequencing project: providing services to taxonomists for standard genome sequencing and annotation.</title>
        <authorList>
            <consortium name="The Broad Institute Genomics Platform"/>
            <consortium name="The Broad Institute Genome Sequencing Center for Infectious Disease"/>
            <person name="Wu L."/>
            <person name="Ma J."/>
        </authorList>
    </citation>
    <scope>NUCLEOTIDE SEQUENCE [LARGE SCALE GENOMIC DNA]</scope>
    <source>
        <strain evidence="14">JCM 17224</strain>
    </source>
</reference>
<keyword evidence="7 10" id="KW-0472">Membrane</keyword>
<dbReference type="InterPro" id="IPR004276">
    <property type="entry name" value="GlycoTrans_28_N"/>
</dbReference>
<comment type="caution">
    <text evidence="10">Lacks conserved residue(s) required for the propagation of feature annotation.</text>
</comment>
<protein>
    <recommendedName>
        <fullName evidence="10">UDP-N-acetylglucosamine--N-acetylmuramyl-(pentapeptide) pyrophosphoryl-undecaprenol N-acetylglucosamine transferase</fullName>
        <ecNumber evidence="10">2.4.1.227</ecNumber>
    </recommendedName>
    <alternativeName>
        <fullName evidence="10">Undecaprenyl-PP-MurNAc-pentapeptide-UDPGlcNAc GlcNAc transferase</fullName>
    </alternativeName>
</protein>
<evidence type="ECO:0000259" key="11">
    <source>
        <dbReference type="Pfam" id="PF03033"/>
    </source>
</evidence>
<dbReference type="HAMAP" id="MF_00033">
    <property type="entry name" value="MurG"/>
    <property type="match status" value="1"/>
</dbReference>
<evidence type="ECO:0000259" key="12">
    <source>
        <dbReference type="Pfam" id="PF04101"/>
    </source>
</evidence>
<name>A0ABP7S0R0_9BACT</name>
<evidence type="ECO:0000256" key="2">
    <source>
        <dbReference type="ARBA" id="ARBA00022618"/>
    </source>
</evidence>
<feature type="binding site" evidence="10">
    <location>
        <position position="181"/>
    </location>
    <ligand>
        <name>UDP-N-acetyl-alpha-D-glucosamine</name>
        <dbReference type="ChEBI" id="CHEBI:57705"/>
    </ligand>
</feature>
<dbReference type="PANTHER" id="PTHR21015:SF22">
    <property type="entry name" value="GLYCOSYLTRANSFERASE"/>
    <property type="match status" value="1"/>
</dbReference>
<keyword evidence="4 10" id="KW-0808">Transferase</keyword>
<feature type="binding site" evidence="10">
    <location>
        <begin position="284"/>
        <end position="289"/>
    </location>
    <ligand>
        <name>UDP-N-acetyl-alpha-D-glucosamine</name>
        <dbReference type="ChEBI" id="CHEBI:57705"/>
    </ligand>
</feature>
<comment type="similarity">
    <text evidence="10">Belongs to the glycosyltransferase 28 family. MurG subfamily.</text>
</comment>
<dbReference type="Pfam" id="PF04101">
    <property type="entry name" value="Glyco_tran_28_C"/>
    <property type="match status" value="1"/>
</dbReference>
<sequence>MANSEFNIHNSELAKPYRVIISGGGTGGHIFPAVAIANELRRRQPEAEILFVGANGRMEMTRVPEAGYQIVGLDIAGLQRRLTPQNLLFPVKVFRSVRAAGKLIEQFRPDAVVGVGGYASAPVLIAATSRNIPSLIQEQNSYAGLVNKLLSRRVDRICVAYEGMDKFFPARKLVVTGNPVRTEIASGSRAEALAFFGLTPDKKVLLVIGGSLGARTLNEATAAALPRLRAAGVQLLWQTGKIYHAQAAQQAAPFAADNLQALEFVQRMDLAYAAADVVVSRAGALSVSELCLTGKPSILVPSPNVAEDHQTKNAQALVNRDAALLVADAEAPARLYDEALRLLADPARQQQLRQHILELAHPDATTTIVDELLKLIR</sequence>
<dbReference type="PANTHER" id="PTHR21015">
    <property type="entry name" value="UDP-N-ACETYLGLUCOSAMINE--N-ACETYLMURAMYL-(PENTAPEPTIDE) PYROPHOSPHORYL-UNDECAPRENOL N-ACETYLGLUCOSAMINE TRANSFERASE 1"/>
    <property type="match status" value="1"/>
</dbReference>
<keyword evidence="5 10" id="KW-0133">Cell shape</keyword>
<keyword evidence="8 10" id="KW-0131">Cell cycle</keyword>
<comment type="subcellular location">
    <subcellularLocation>
        <location evidence="10">Cell membrane</location>
        <topology evidence="10">Peripheral membrane protein</topology>
        <orientation evidence="10">Cytoplasmic side</orientation>
    </subcellularLocation>
</comment>
<dbReference type="NCBIfam" id="TIGR01133">
    <property type="entry name" value="murG"/>
    <property type="match status" value="1"/>
</dbReference>
<keyword evidence="1 10" id="KW-1003">Cell membrane</keyword>
<feature type="domain" description="Glycosyl transferase family 28 C-terminal" evidence="12">
    <location>
        <begin position="204"/>
        <end position="354"/>
    </location>
</feature>
<dbReference type="Proteomes" id="UP001500567">
    <property type="component" value="Unassembled WGS sequence"/>
</dbReference>
<evidence type="ECO:0000256" key="3">
    <source>
        <dbReference type="ARBA" id="ARBA00022676"/>
    </source>
</evidence>
<evidence type="ECO:0000256" key="4">
    <source>
        <dbReference type="ARBA" id="ARBA00022679"/>
    </source>
</evidence>
<feature type="binding site" evidence="10">
    <location>
        <begin position="26"/>
        <end position="28"/>
    </location>
    <ligand>
        <name>UDP-N-acetyl-alpha-D-glucosamine</name>
        <dbReference type="ChEBI" id="CHEBI:57705"/>
    </ligand>
</feature>